<protein>
    <submittedName>
        <fullName evidence="1">Uncharacterized protein</fullName>
    </submittedName>
</protein>
<keyword evidence="2" id="KW-1185">Reference proteome</keyword>
<name>A0A2Z7CZ00_9LAMI</name>
<organism evidence="1 2">
    <name type="scientific">Dorcoceras hygrometricum</name>
    <dbReference type="NCBI Taxonomy" id="472368"/>
    <lineage>
        <taxon>Eukaryota</taxon>
        <taxon>Viridiplantae</taxon>
        <taxon>Streptophyta</taxon>
        <taxon>Embryophyta</taxon>
        <taxon>Tracheophyta</taxon>
        <taxon>Spermatophyta</taxon>
        <taxon>Magnoliopsida</taxon>
        <taxon>eudicotyledons</taxon>
        <taxon>Gunneridae</taxon>
        <taxon>Pentapetalae</taxon>
        <taxon>asterids</taxon>
        <taxon>lamiids</taxon>
        <taxon>Lamiales</taxon>
        <taxon>Gesneriaceae</taxon>
        <taxon>Didymocarpoideae</taxon>
        <taxon>Trichosporeae</taxon>
        <taxon>Loxocarpinae</taxon>
        <taxon>Dorcoceras</taxon>
    </lineage>
</organism>
<reference evidence="1 2" key="1">
    <citation type="journal article" date="2015" name="Proc. Natl. Acad. Sci. U.S.A.">
        <title>The resurrection genome of Boea hygrometrica: A blueprint for survival of dehydration.</title>
        <authorList>
            <person name="Xiao L."/>
            <person name="Yang G."/>
            <person name="Zhang L."/>
            <person name="Yang X."/>
            <person name="Zhao S."/>
            <person name="Ji Z."/>
            <person name="Zhou Q."/>
            <person name="Hu M."/>
            <person name="Wang Y."/>
            <person name="Chen M."/>
            <person name="Xu Y."/>
            <person name="Jin H."/>
            <person name="Xiao X."/>
            <person name="Hu G."/>
            <person name="Bao F."/>
            <person name="Hu Y."/>
            <person name="Wan P."/>
            <person name="Li L."/>
            <person name="Deng X."/>
            <person name="Kuang T."/>
            <person name="Xiang C."/>
            <person name="Zhu J.K."/>
            <person name="Oliver M.J."/>
            <person name="He Y."/>
        </authorList>
    </citation>
    <scope>NUCLEOTIDE SEQUENCE [LARGE SCALE GENOMIC DNA]</scope>
    <source>
        <strain evidence="2">cv. XS01</strain>
    </source>
</reference>
<evidence type="ECO:0000313" key="2">
    <source>
        <dbReference type="Proteomes" id="UP000250235"/>
    </source>
</evidence>
<sequence length="64" mass="7599">MHKKPTNEIILKNSYPTLSNIHHIRLFLESSSKSLCRKSRKNEAVDIIYNFKWQTTEQQLPGER</sequence>
<evidence type="ECO:0000313" key="1">
    <source>
        <dbReference type="EMBL" id="KZV50096.1"/>
    </source>
</evidence>
<accession>A0A2Z7CZ00</accession>
<gene>
    <name evidence="1" type="ORF">F511_18079</name>
</gene>
<dbReference type="Proteomes" id="UP000250235">
    <property type="component" value="Unassembled WGS sequence"/>
</dbReference>
<proteinExistence type="predicted"/>
<dbReference type="EMBL" id="KQ992551">
    <property type="protein sequence ID" value="KZV50096.1"/>
    <property type="molecule type" value="Genomic_DNA"/>
</dbReference>
<dbReference type="AlphaFoldDB" id="A0A2Z7CZ00"/>